<dbReference type="InterPro" id="IPR036645">
    <property type="entry name" value="Elafin-like_sf"/>
</dbReference>
<dbReference type="SUPFAM" id="SSF57362">
    <property type="entry name" value="BPTI-like"/>
    <property type="match status" value="1"/>
</dbReference>
<dbReference type="InterPro" id="IPR008197">
    <property type="entry name" value="WAP_dom"/>
</dbReference>
<dbReference type="PROSITE" id="PS51390">
    <property type="entry name" value="WAP"/>
    <property type="match status" value="1"/>
</dbReference>
<evidence type="ECO:0000259" key="3">
    <source>
        <dbReference type="PROSITE" id="PS51390"/>
    </source>
</evidence>
<dbReference type="InterPro" id="IPR036880">
    <property type="entry name" value="Kunitz_BPTI_sf"/>
</dbReference>
<keyword evidence="5" id="KW-1185">Reference proteome</keyword>
<dbReference type="AlphaFoldDB" id="A0AAD9MUG1"/>
<dbReference type="SMART" id="SM00217">
    <property type="entry name" value="WAP"/>
    <property type="match status" value="1"/>
</dbReference>
<evidence type="ECO:0000259" key="2">
    <source>
        <dbReference type="PROSITE" id="PS50279"/>
    </source>
</evidence>
<dbReference type="GO" id="GO:0005576">
    <property type="term" value="C:extracellular region"/>
    <property type="evidence" value="ECO:0007669"/>
    <property type="project" value="InterPro"/>
</dbReference>
<reference evidence="4" key="1">
    <citation type="journal article" date="2023" name="Mol. Biol. Evol.">
        <title>Third-Generation Sequencing Reveals the Adaptive Role of the Epigenome in Three Deep-Sea Polychaetes.</title>
        <authorList>
            <person name="Perez M."/>
            <person name="Aroh O."/>
            <person name="Sun Y."/>
            <person name="Lan Y."/>
            <person name="Juniper S.K."/>
            <person name="Young C.R."/>
            <person name="Angers B."/>
            <person name="Qian P.Y."/>
        </authorList>
    </citation>
    <scope>NUCLEOTIDE SEQUENCE</scope>
    <source>
        <strain evidence="4">P08H-3</strain>
    </source>
</reference>
<sequence>MEKVGLVWYLLLAVATVSRGQDGCPVLAPGTIGICSELCTDDGDCTRGQKCCSNGCGHQCTVTCDKPGCHVEKDSNNCDYCKCENSSTTCDDMDCPEGFRCILQEVKCIKAPCPPVPQCVECPQVTCRPECRLRKGDDGCETCDCHNICPAIACVPWCRAKKDSRGCLVCDCQDPCPDIVCPPECKMKKDINGCNMCDCQDPCQNMKCKEGQVCELRTMPCLMPPCPRQAVCVDDRRCPLIRCTPGCPPRKDPDGCDFCDCSDPCQRCNPDQTCEVYHVPCIRPPCPPPFKVCKDKPRCPSVLCTPECPPNKGPDGCDFCDCGDPCQECRPDQSCELLYPPCFGGDCRPPMGICKDLPKPPTDRRCSAKPRLTSCSYRFRFRYIYDVDYGTCRRLRRRTCSSSLNKFRTMRACLQACEAPPPPPPLIIDPPQPVDGRPGDNVQVGGWPSMLDHFGRRT</sequence>
<accession>A0AAD9MUG1</accession>
<evidence type="ECO:0000313" key="5">
    <source>
        <dbReference type="Proteomes" id="UP001208570"/>
    </source>
</evidence>
<dbReference type="Proteomes" id="UP001208570">
    <property type="component" value="Unassembled WGS sequence"/>
</dbReference>
<evidence type="ECO:0000313" key="4">
    <source>
        <dbReference type="EMBL" id="KAK2144266.1"/>
    </source>
</evidence>
<organism evidence="4 5">
    <name type="scientific">Paralvinella palmiformis</name>
    <dbReference type="NCBI Taxonomy" id="53620"/>
    <lineage>
        <taxon>Eukaryota</taxon>
        <taxon>Metazoa</taxon>
        <taxon>Spiralia</taxon>
        <taxon>Lophotrochozoa</taxon>
        <taxon>Annelida</taxon>
        <taxon>Polychaeta</taxon>
        <taxon>Sedentaria</taxon>
        <taxon>Canalipalpata</taxon>
        <taxon>Terebellida</taxon>
        <taxon>Terebelliformia</taxon>
        <taxon>Alvinellidae</taxon>
        <taxon>Paralvinella</taxon>
    </lineage>
</organism>
<proteinExistence type="predicted"/>
<feature type="domain" description="WAP" evidence="3">
    <location>
        <begin position="15"/>
        <end position="64"/>
    </location>
</feature>
<dbReference type="EMBL" id="JAODUP010000772">
    <property type="protein sequence ID" value="KAK2144266.1"/>
    <property type="molecule type" value="Genomic_DNA"/>
</dbReference>
<dbReference type="SUPFAM" id="SSF57256">
    <property type="entry name" value="Elafin-like"/>
    <property type="match status" value="1"/>
</dbReference>
<name>A0AAD9MUG1_9ANNE</name>
<dbReference type="GO" id="GO:0004867">
    <property type="term" value="F:serine-type endopeptidase inhibitor activity"/>
    <property type="evidence" value="ECO:0007669"/>
    <property type="project" value="InterPro"/>
</dbReference>
<dbReference type="InterPro" id="IPR002223">
    <property type="entry name" value="Kunitz_BPTI"/>
</dbReference>
<dbReference type="SMART" id="SM00131">
    <property type="entry name" value="KU"/>
    <property type="match status" value="1"/>
</dbReference>
<keyword evidence="1" id="KW-0732">Signal</keyword>
<protein>
    <submittedName>
        <fullName evidence="4">Uncharacterized protein</fullName>
    </submittedName>
</protein>
<comment type="caution">
    <text evidence="4">The sequence shown here is derived from an EMBL/GenBank/DDBJ whole genome shotgun (WGS) entry which is preliminary data.</text>
</comment>
<feature type="signal peptide" evidence="1">
    <location>
        <begin position="1"/>
        <end position="20"/>
    </location>
</feature>
<gene>
    <name evidence="4" type="ORF">LSH36_772g00092</name>
</gene>
<feature type="domain" description="BPTI/Kunitz inhibitor" evidence="2">
    <location>
        <begin position="366"/>
        <end position="417"/>
    </location>
</feature>
<evidence type="ECO:0000256" key="1">
    <source>
        <dbReference type="SAM" id="SignalP"/>
    </source>
</evidence>
<dbReference type="PROSITE" id="PS50279">
    <property type="entry name" value="BPTI_KUNITZ_2"/>
    <property type="match status" value="1"/>
</dbReference>
<feature type="chain" id="PRO_5042011992" evidence="1">
    <location>
        <begin position="21"/>
        <end position="458"/>
    </location>
</feature>